<evidence type="ECO:0000313" key="2">
    <source>
        <dbReference type="EMBL" id="KXK26491.1"/>
    </source>
</evidence>
<evidence type="ECO:0000313" key="3">
    <source>
        <dbReference type="Proteomes" id="UP000070457"/>
    </source>
</evidence>
<dbReference type="STRING" id="1617426.TR69_WS6001000495"/>
<reference evidence="2 3" key="1">
    <citation type="submission" date="2015-02" db="EMBL/GenBank/DDBJ databases">
        <title>Improved understanding of the partial-nitritation anammox process through 23 genomes representing the majority of the microbial community.</title>
        <authorList>
            <person name="Speth D.R."/>
            <person name="In T Zandt M."/>
            <person name="Guerrero Cruz S."/>
            <person name="Jetten M.S."/>
            <person name="Dutilh B.E."/>
        </authorList>
    </citation>
    <scope>NUCLEOTIDE SEQUENCE [LARGE SCALE GENOMIC DNA]</scope>
    <source>
        <strain evidence="2">OLB20</strain>
    </source>
</reference>
<sequence>MKAGKQQELLHTRSIALGLVFGLTMTAVIVTIQSFIGLSDIRIAAAYNLADLRSIFQINQAEEEMKQNGSDGLISYEEVSSQTTVDWETYTNEEYGFALRHPGYSAGESGLLDCRQEGVASDCFTAVFTDGGTEVTVSTDANLMSQSEATRFPVVSFIGGEEIIASQFRRSSCQRTSDGQICTPDKHAEILYTQYTLNNGLSLFVTGEPTPETSAVVNSIQTQ</sequence>
<keyword evidence="1" id="KW-1133">Transmembrane helix</keyword>
<dbReference type="AlphaFoldDB" id="A0A136LXW4"/>
<gene>
    <name evidence="2" type="ORF">TR69_WS6001000495</name>
</gene>
<comment type="caution">
    <text evidence="2">The sequence shown here is derived from an EMBL/GenBank/DDBJ whole genome shotgun (WGS) entry which is preliminary data.</text>
</comment>
<proteinExistence type="predicted"/>
<keyword evidence="1" id="KW-0812">Transmembrane</keyword>
<accession>A0A136LXW4</accession>
<dbReference type="EMBL" id="JYNZ01000003">
    <property type="protein sequence ID" value="KXK26491.1"/>
    <property type="molecule type" value="Genomic_DNA"/>
</dbReference>
<feature type="transmembrane region" description="Helical" evidence="1">
    <location>
        <begin position="15"/>
        <end position="36"/>
    </location>
</feature>
<evidence type="ECO:0000256" key="1">
    <source>
        <dbReference type="SAM" id="Phobius"/>
    </source>
</evidence>
<organism evidence="2 3">
    <name type="scientific">candidate division WS6 bacterium OLB20</name>
    <dbReference type="NCBI Taxonomy" id="1617426"/>
    <lineage>
        <taxon>Bacteria</taxon>
        <taxon>Candidatus Dojkabacteria</taxon>
    </lineage>
</organism>
<keyword evidence="1" id="KW-0472">Membrane</keyword>
<name>A0A136LXW4_9BACT</name>
<protein>
    <submittedName>
        <fullName evidence="2">Uncharacterized protein</fullName>
    </submittedName>
</protein>
<dbReference type="Proteomes" id="UP000070457">
    <property type="component" value="Unassembled WGS sequence"/>
</dbReference>